<proteinExistence type="predicted"/>
<evidence type="ECO:0000313" key="2">
    <source>
        <dbReference type="Proteomes" id="UP000093759"/>
    </source>
</evidence>
<reference evidence="2" key="1">
    <citation type="submission" date="2016-06" db="EMBL/GenBank/DDBJ databases">
        <authorList>
            <person name="Sutton G."/>
            <person name="Brinkac L."/>
            <person name="Sanka R."/>
            <person name="Adams M."/>
            <person name="Lau E."/>
            <person name="Garcia-Basteiro A."/>
            <person name="Lopez-Varela E."/>
            <person name="Palencia S."/>
        </authorList>
    </citation>
    <scope>NUCLEOTIDE SEQUENCE [LARGE SCALE GENOMIC DNA]</scope>
    <source>
        <strain evidence="2">1274684.2</strain>
    </source>
</reference>
<sequence length="143" mass="15348">MELAASAEGEDIAVTPADLIGSDGLIALTEEVTISASALSAVCRGASWASSMPTLDKPEGAQGVLSRSGLPEDRLAKRLNITREQLAQACWSLWKKSFTEERDERAGPEANAQHRGQVARIMQAEIERYIADGLNQEIPDGGR</sequence>
<dbReference type="Proteomes" id="UP000093759">
    <property type="component" value="Unassembled WGS sequence"/>
</dbReference>
<protein>
    <submittedName>
        <fullName evidence="1">Uncharacterized protein</fullName>
    </submittedName>
</protein>
<name>A0A1A3U025_MYCSD</name>
<evidence type="ECO:0000313" key="1">
    <source>
        <dbReference type="EMBL" id="OBK88221.1"/>
    </source>
</evidence>
<organism evidence="1 2">
    <name type="scientific">Mycolicibacter sinensis (strain JDM601)</name>
    <name type="common">Mycobacterium sinense</name>
    <dbReference type="NCBI Taxonomy" id="875328"/>
    <lineage>
        <taxon>Bacteria</taxon>
        <taxon>Bacillati</taxon>
        <taxon>Actinomycetota</taxon>
        <taxon>Actinomycetes</taxon>
        <taxon>Mycobacteriales</taxon>
        <taxon>Mycobacteriaceae</taxon>
        <taxon>Mycolicibacter</taxon>
    </lineage>
</organism>
<gene>
    <name evidence="1" type="ORF">A5648_02115</name>
</gene>
<comment type="caution">
    <text evidence="1">The sequence shown here is derived from an EMBL/GenBank/DDBJ whole genome shotgun (WGS) entry which is preliminary data.</text>
</comment>
<dbReference type="AlphaFoldDB" id="A0A1A3U025"/>
<dbReference type="EMBL" id="LZMF01000062">
    <property type="protein sequence ID" value="OBK88221.1"/>
    <property type="molecule type" value="Genomic_DNA"/>
</dbReference>
<accession>A0A1A3U025</accession>